<comment type="caution">
    <text evidence="3">The sequence shown here is derived from an EMBL/GenBank/DDBJ whole genome shotgun (WGS) entry which is preliminary data.</text>
</comment>
<dbReference type="InterPro" id="IPR007484">
    <property type="entry name" value="Peptidase_M28"/>
</dbReference>
<protein>
    <submittedName>
        <fullName evidence="3">Aminopeptidase</fullName>
    </submittedName>
</protein>
<accession>A0A1J4KCB8</accession>
<evidence type="ECO:0000256" key="1">
    <source>
        <dbReference type="SAM" id="Phobius"/>
    </source>
</evidence>
<evidence type="ECO:0000313" key="3">
    <source>
        <dbReference type="EMBL" id="OHT08867.1"/>
    </source>
</evidence>
<keyword evidence="4" id="KW-1185">Reference proteome</keyword>
<reference evidence="3" key="1">
    <citation type="submission" date="2016-10" db="EMBL/GenBank/DDBJ databases">
        <authorList>
            <person name="Benchimol M."/>
            <person name="Almeida L.G."/>
            <person name="Vasconcelos A.T."/>
            <person name="Perreira-Neves A."/>
            <person name="Rosa I.A."/>
            <person name="Tasca T."/>
            <person name="Bogo M.R."/>
            <person name="de Souza W."/>
        </authorList>
    </citation>
    <scope>NUCLEOTIDE SEQUENCE [LARGE SCALE GENOMIC DNA]</scope>
    <source>
        <strain evidence="3">K</strain>
    </source>
</reference>
<keyword evidence="3" id="KW-0645">Protease</keyword>
<feature type="domain" description="Peptidase M28" evidence="2">
    <location>
        <begin position="262"/>
        <end position="440"/>
    </location>
</feature>
<dbReference type="VEuPathDB" id="TrichDB:TRFO_22446"/>
<dbReference type="Proteomes" id="UP000179807">
    <property type="component" value="Unassembled WGS sequence"/>
</dbReference>
<evidence type="ECO:0000259" key="2">
    <source>
        <dbReference type="Pfam" id="PF04389"/>
    </source>
</evidence>
<keyword evidence="3" id="KW-0378">Hydrolase</keyword>
<sequence length="452" mass="52168">MQKKIIYLTSSNHIMEEVKREDTKINNQSNSCQHLVDTQEIKDIARDALKLTQKIIDDFGPRLCGSESCQNAAESLLNEMKKHCMKTYKEEFDVHPDAFFGFIKVGIVCFMCSTICVFLNQLFIGLLFSLFGVLQIIFEYIFYYHFLDRFYPKKTGYNVYGVIDPEGEVKRNVILSGHHDSAHIFNFYYDNPELYMVREIRGFLLILLLFITMVVINVMKFRRGDAFELSFTTTYRIILGSILFLLFFWVQPLWYFLNEKGTPGAGDNLASSSMIVMLSKYMKERRLNGKDLKNTRVYFCSFDGEECGLRGARAFWRKHKKEFELAPTYNINADCPYYYDELRFLTKDINWTVNLSEELASACVEAAKEQGFEARKEPIRFLCGATDAGEAALNGVKATTLLSIPFTNADRPTVYHTPDDVVEHVEPRAIEQALAVMVNVIDKLDDNVYKDI</sequence>
<dbReference type="RefSeq" id="XP_068362003.1">
    <property type="nucleotide sequence ID" value="XM_068502560.1"/>
</dbReference>
<name>A0A1J4KCB8_9EUKA</name>
<keyword evidence="1" id="KW-0812">Transmembrane</keyword>
<feature type="transmembrane region" description="Helical" evidence="1">
    <location>
        <begin position="200"/>
        <end position="221"/>
    </location>
</feature>
<feature type="transmembrane region" description="Helical" evidence="1">
    <location>
        <begin position="233"/>
        <end position="257"/>
    </location>
</feature>
<dbReference type="EMBL" id="MLAK01000655">
    <property type="protein sequence ID" value="OHT08867.1"/>
    <property type="molecule type" value="Genomic_DNA"/>
</dbReference>
<keyword evidence="1" id="KW-1133">Transmembrane helix</keyword>
<dbReference type="Gene3D" id="3.40.630.10">
    <property type="entry name" value="Zn peptidases"/>
    <property type="match status" value="1"/>
</dbReference>
<proteinExistence type="predicted"/>
<feature type="transmembrane region" description="Helical" evidence="1">
    <location>
        <begin position="98"/>
        <end position="119"/>
    </location>
</feature>
<dbReference type="Pfam" id="PF04389">
    <property type="entry name" value="Peptidase_M28"/>
    <property type="match status" value="1"/>
</dbReference>
<dbReference type="OrthoDB" id="76293at2759"/>
<dbReference type="SUPFAM" id="SSF53187">
    <property type="entry name" value="Zn-dependent exopeptidases"/>
    <property type="match status" value="1"/>
</dbReference>
<organism evidence="3 4">
    <name type="scientific">Tritrichomonas foetus</name>
    <dbReference type="NCBI Taxonomy" id="1144522"/>
    <lineage>
        <taxon>Eukaryota</taxon>
        <taxon>Metamonada</taxon>
        <taxon>Parabasalia</taxon>
        <taxon>Tritrichomonadida</taxon>
        <taxon>Tritrichomonadidae</taxon>
        <taxon>Tritrichomonas</taxon>
    </lineage>
</organism>
<dbReference type="AlphaFoldDB" id="A0A1J4KCB8"/>
<evidence type="ECO:0000313" key="4">
    <source>
        <dbReference type="Proteomes" id="UP000179807"/>
    </source>
</evidence>
<dbReference type="GO" id="GO:0004177">
    <property type="term" value="F:aminopeptidase activity"/>
    <property type="evidence" value="ECO:0007669"/>
    <property type="project" value="UniProtKB-KW"/>
</dbReference>
<gene>
    <name evidence="3" type="ORF">TRFO_22446</name>
</gene>
<keyword evidence="1" id="KW-0472">Membrane</keyword>
<dbReference type="GeneID" id="94837264"/>
<feature type="transmembrane region" description="Helical" evidence="1">
    <location>
        <begin position="126"/>
        <end position="146"/>
    </location>
</feature>
<keyword evidence="3" id="KW-0031">Aminopeptidase</keyword>